<comment type="caution">
    <text evidence="2">The sequence shown here is derived from an EMBL/GenBank/DDBJ whole genome shotgun (WGS) entry which is preliminary data.</text>
</comment>
<dbReference type="RefSeq" id="WP_338009128.1">
    <property type="nucleotide sequence ID" value="NZ_JAOPKB010000018.1"/>
</dbReference>
<protein>
    <submittedName>
        <fullName evidence="2">Uncharacterized protein</fullName>
    </submittedName>
</protein>
<sequence>MPTRYAYETISDESTSENITPERPVTPGDLERAYCVLLEEVDR</sequence>
<dbReference type="Proteomes" id="UP001320972">
    <property type="component" value="Unassembled WGS sequence"/>
</dbReference>
<reference evidence="2 3" key="1">
    <citation type="submission" date="2022-09" db="EMBL/GenBank/DDBJ databases">
        <title>Enrichment on poylsaccharides allowed isolation of novel metabolic and taxonomic groups of Haloarchaea.</title>
        <authorList>
            <person name="Sorokin D.Y."/>
            <person name="Elcheninov A.G."/>
            <person name="Khizhniak T.V."/>
            <person name="Kolganova T.V."/>
            <person name="Kublanov I.V."/>
        </authorList>
    </citation>
    <scope>NUCLEOTIDE SEQUENCE [LARGE SCALE GENOMIC DNA]</scope>
    <source>
        <strain evidence="2 3">AArc-m2/3/4</strain>
    </source>
</reference>
<evidence type="ECO:0000313" key="3">
    <source>
        <dbReference type="Proteomes" id="UP001320972"/>
    </source>
</evidence>
<keyword evidence="3" id="KW-1185">Reference proteome</keyword>
<evidence type="ECO:0000256" key="1">
    <source>
        <dbReference type="SAM" id="MobiDB-lite"/>
    </source>
</evidence>
<gene>
    <name evidence="2" type="ORF">OB955_22095</name>
</gene>
<evidence type="ECO:0000313" key="2">
    <source>
        <dbReference type="EMBL" id="MCU4975390.1"/>
    </source>
</evidence>
<dbReference type="EMBL" id="JAOPKB010000018">
    <property type="protein sequence ID" value="MCU4975390.1"/>
    <property type="molecule type" value="Genomic_DNA"/>
</dbReference>
<name>A0ABT2QKD4_9EURY</name>
<organism evidence="2 3">
    <name type="scientific">Natronoglomus mannanivorans</name>
    <dbReference type="NCBI Taxonomy" id="2979990"/>
    <lineage>
        <taxon>Archaea</taxon>
        <taxon>Methanobacteriati</taxon>
        <taxon>Methanobacteriota</taxon>
        <taxon>Stenosarchaea group</taxon>
        <taxon>Halobacteria</taxon>
        <taxon>Halobacteriales</taxon>
        <taxon>Natrialbaceae</taxon>
        <taxon>Natronoglomus</taxon>
    </lineage>
</organism>
<feature type="region of interest" description="Disordered" evidence="1">
    <location>
        <begin position="1"/>
        <end position="27"/>
    </location>
</feature>
<proteinExistence type="predicted"/>
<accession>A0ABT2QKD4</accession>